<dbReference type="AlphaFoldDB" id="A0A2V3U5R9"/>
<name>A0A2V3U5R9_9HYPH</name>
<dbReference type="Proteomes" id="UP000248021">
    <property type="component" value="Unassembled WGS sequence"/>
</dbReference>
<organism evidence="3 4">
    <name type="scientific">Chelatococcus asaccharovorans</name>
    <dbReference type="NCBI Taxonomy" id="28210"/>
    <lineage>
        <taxon>Bacteria</taxon>
        <taxon>Pseudomonadati</taxon>
        <taxon>Pseudomonadota</taxon>
        <taxon>Alphaproteobacteria</taxon>
        <taxon>Hyphomicrobiales</taxon>
        <taxon>Chelatococcaceae</taxon>
        <taxon>Chelatococcus</taxon>
    </lineage>
</organism>
<dbReference type="EMBL" id="QJJK01000006">
    <property type="protein sequence ID" value="PXW58195.1"/>
    <property type="molecule type" value="Genomic_DNA"/>
</dbReference>
<sequence>MTLADYVGLTFFVVAWLGYRFMVEESRFATRGLNSRMHRMRHLWMQQMLSRDLRMIDTAIMGTLQNGAAFFASSSIIALGGALALLRSGDEALAFLADLPLSVPVSRTAWETKVVGLVIIFGYTFFKFAWSYRLFNYAAILMGATPMAIDRERPEALLAARRAANMSIAAARHFNRGQRSIFFALAYLGWFINPYALIVATSGVLAVMWRRQFSSEALAALGPDDDLRPEGDMAAKDLRARDE</sequence>
<accession>A0A2V3U5R9</accession>
<evidence type="ECO:0000313" key="3">
    <source>
        <dbReference type="EMBL" id="PXW58195.1"/>
    </source>
</evidence>
<dbReference type="InterPro" id="IPR006747">
    <property type="entry name" value="DUF599"/>
</dbReference>
<feature type="transmembrane region" description="Helical" evidence="2">
    <location>
        <begin position="181"/>
        <end position="209"/>
    </location>
</feature>
<evidence type="ECO:0000313" key="4">
    <source>
        <dbReference type="Proteomes" id="UP000248021"/>
    </source>
</evidence>
<keyword evidence="4" id="KW-1185">Reference proteome</keyword>
<evidence type="ECO:0000256" key="2">
    <source>
        <dbReference type="SAM" id="Phobius"/>
    </source>
</evidence>
<feature type="region of interest" description="Disordered" evidence="1">
    <location>
        <begin position="222"/>
        <end position="243"/>
    </location>
</feature>
<keyword evidence="2" id="KW-0812">Transmembrane</keyword>
<reference evidence="3 4" key="1">
    <citation type="submission" date="2018-05" db="EMBL/GenBank/DDBJ databases">
        <title>Genomic Encyclopedia of Type Strains, Phase IV (KMG-IV): sequencing the most valuable type-strain genomes for metagenomic binning, comparative biology and taxonomic classification.</title>
        <authorList>
            <person name="Goeker M."/>
        </authorList>
    </citation>
    <scope>NUCLEOTIDE SEQUENCE [LARGE SCALE GENOMIC DNA]</scope>
    <source>
        <strain evidence="3 4">DSM 6462</strain>
    </source>
</reference>
<feature type="transmembrane region" description="Helical" evidence="2">
    <location>
        <begin position="68"/>
        <end position="88"/>
    </location>
</feature>
<protein>
    <submittedName>
        <fullName evidence="3">Putative membrane protein</fullName>
    </submittedName>
</protein>
<proteinExistence type="predicted"/>
<gene>
    <name evidence="3" type="ORF">C7450_106372</name>
</gene>
<feature type="transmembrane region" description="Helical" evidence="2">
    <location>
        <begin position="6"/>
        <end position="23"/>
    </location>
</feature>
<feature type="transmembrane region" description="Helical" evidence="2">
    <location>
        <begin position="108"/>
        <end position="126"/>
    </location>
</feature>
<feature type="compositionally biased region" description="Basic and acidic residues" evidence="1">
    <location>
        <begin position="225"/>
        <end position="243"/>
    </location>
</feature>
<evidence type="ECO:0000256" key="1">
    <source>
        <dbReference type="SAM" id="MobiDB-lite"/>
    </source>
</evidence>
<keyword evidence="2" id="KW-1133">Transmembrane helix</keyword>
<dbReference type="Pfam" id="PF04654">
    <property type="entry name" value="DUF599"/>
    <property type="match status" value="1"/>
</dbReference>
<dbReference type="RefSeq" id="WP_245449803.1">
    <property type="nucleotide sequence ID" value="NZ_JAHBRY010000001.1"/>
</dbReference>
<comment type="caution">
    <text evidence="3">The sequence shown here is derived from an EMBL/GenBank/DDBJ whole genome shotgun (WGS) entry which is preliminary data.</text>
</comment>
<keyword evidence="2" id="KW-0472">Membrane</keyword>